<sequence length="163" mass="17770">MIEFLKVNLDYGIFGILGLMSVIIVWFALERWIYYTRVKTHTFDIEEDLQISLTRGLTTISSIGVNAPYIGLLGTVLGILITFNDLGKGGEIDTSAIMLGLSLALKATAGGLLVAIPAIMIYNALLRKVDIITTRWKKENHQQSSLVNSARANITGDANNASV</sequence>
<keyword evidence="7 9" id="KW-0472">Membrane</keyword>
<dbReference type="GO" id="GO:0005886">
    <property type="term" value="C:plasma membrane"/>
    <property type="evidence" value="ECO:0007669"/>
    <property type="project" value="UniProtKB-SubCell"/>
</dbReference>
<gene>
    <name evidence="11" type="ORF">EV695_0556</name>
</gene>
<dbReference type="RefSeq" id="WP_341539022.1">
    <property type="nucleotide sequence ID" value="NZ_BAAAFU010000008.1"/>
</dbReference>
<evidence type="ECO:0000256" key="5">
    <source>
        <dbReference type="ARBA" id="ARBA00022927"/>
    </source>
</evidence>
<keyword evidence="5 8" id="KW-0653">Protein transport</keyword>
<dbReference type="Proteomes" id="UP000294887">
    <property type="component" value="Unassembled WGS sequence"/>
</dbReference>
<organism evidence="11 12">
    <name type="scientific">Cocleimonas flava</name>
    <dbReference type="NCBI Taxonomy" id="634765"/>
    <lineage>
        <taxon>Bacteria</taxon>
        <taxon>Pseudomonadati</taxon>
        <taxon>Pseudomonadota</taxon>
        <taxon>Gammaproteobacteria</taxon>
        <taxon>Thiotrichales</taxon>
        <taxon>Thiotrichaceae</taxon>
        <taxon>Cocleimonas</taxon>
    </lineage>
</organism>
<dbReference type="InterPro" id="IPR050790">
    <property type="entry name" value="ExbB/TolQ_transport"/>
</dbReference>
<evidence type="ECO:0000256" key="6">
    <source>
        <dbReference type="ARBA" id="ARBA00022989"/>
    </source>
</evidence>
<dbReference type="GO" id="GO:0017038">
    <property type="term" value="P:protein import"/>
    <property type="evidence" value="ECO:0007669"/>
    <property type="project" value="TreeGrafter"/>
</dbReference>
<comment type="subcellular location">
    <subcellularLocation>
        <location evidence="1">Cell membrane</location>
        <topology evidence="1">Multi-pass membrane protein</topology>
    </subcellularLocation>
    <subcellularLocation>
        <location evidence="8">Membrane</location>
        <topology evidence="8">Multi-pass membrane protein</topology>
    </subcellularLocation>
</comment>
<comment type="similarity">
    <text evidence="8">Belongs to the exbB/tolQ family.</text>
</comment>
<dbReference type="NCBIfam" id="TIGR02805">
    <property type="entry name" value="exbB2"/>
    <property type="match status" value="1"/>
</dbReference>
<keyword evidence="4 9" id="KW-0812">Transmembrane</keyword>
<keyword evidence="2 8" id="KW-0813">Transport</keyword>
<comment type="caution">
    <text evidence="11">The sequence shown here is derived from an EMBL/GenBank/DDBJ whole genome shotgun (WGS) entry which is preliminary data.</text>
</comment>
<dbReference type="Pfam" id="PF01618">
    <property type="entry name" value="MotA_ExbB"/>
    <property type="match status" value="1"/>
</dbReference>
<dbReference type="AlphaFoldDB" id="A0A4R1F9Y4"/>
<evidence type="ECO:0000256" key="8">
    <source>
        <dbReference type="RuleBase" id="RU004057"/>
    </source>
</evidence>
<evidence type="ECO:0000256" key="9">
    <source>
        <dbReference type="SAM" id="Phobius"/>
    </source>
</evidence>
<evidence type="ECO:0000256" key="3">
    <source>
        <dbReference type="ARBA" id="ARBA00022475"/>
    </source>
</evidence>
<name>A0A4R1F9Y4_9GAMM</name>
<evidence type="ECO:0000256" key="7">
    <source>
        <dbReference type="ARBA" id="ARBA00023136"/>
    </source>
</evidence>
<evidence type="ECO:0000256" key="4">
    <source>
        <dbReference type="ARBA" id="ARBA00022692"/>
    </source>
</evidence>
<dbReference type="PANTHER" id="PTHR30625:SF15">
    <property type="entry name" value="BIOPOLYMER TRANSPORT PROTEIN EXBB"/>
    <property type="match status" value="1"/>
</dbReference>
<feature type="transmembrane region" description="Helical" evidence="9">
    <location>
        <begin position="12"/>
        <end position="29"/>
    </location>
</feature>
<keyword evidence="3" id="KW-1003">Cell membrane</keyword>
<dbReference type="GO" id="GO:0055085">
    <property type="term" value="P:transmembrane transport"/>
    <property type="evidence" value="ECO:0007669"/>
    <property type="project" value="InterPro"/>
</dbReference>
<protein>
    <submittedName>
        <fullName evidence="11">Outer membrane transport energization protein ExbB</fullName>
    </submittedName>
</protein>
<feature type="transmembrane region" description="Helical" evidence="9">
    <location>
        <begin position="103"/>
        <end position="125"/>
    </location>
</feature>
<dbReference type="InterPro" id="IPR014172">
    <property type="entry name" value="TonB_ExbB_2"/>
</dbReference>
<feature type="transmembrane region" description="Helical" evidence="9">
    <location>
        <begin position="63"/>
        <end position="83"/>
    </location>
</feature>
<feature type="domain" description="MotA/TolQ/ExbB proton channel" evidence="10">
    <location>
        <begin position="52"/>
        <end position="137"/>
    </location>
</feature>
<evidence type="ECO:0000313" key="11">
    <source>
        <dbReference type="EMBL" id="TCJ88698.1"/>
    </source>
</evidence>
<reference evidence="11 12" key="1">
    <citation type="submission" date="2019-03" db="EMBL/GenBank/DDBJ databases">
        <title>Genomic Encyclopedia of Type Strains, Phase IV (KMG-IV): sequencing the most valuable type-strain genomes for metagenomic binning, comparative biology and taxonomic classification.</title>
        <authorList>
            <person name="Goeker M."/>
        </authorList>
    </citation>
    <scope>NUCLEOTIDE SEQUENCE [LARGE SCALE GENOMIC DNA]</scope>
    <source>
        <strain evidence="11 12">DSM 24830</strain>
    </source>
</reference>
<evidence type="ECO:0000256" key="2">
    <source>
        <dbReference type="ARBA" id="ARBA00022448"/>
    </source>
</evidence>
<keyword evidence="12" id="KW-1185">Reference proteome</keyword>
<dbReference type="InterPro" id="IPR002898">
    <property type="entry name" value="MotA_ExbB_proton_chnl"/>
</dbReference>
<evidence type="ECO:0000259" key="10">
    <source>
        <dbReference type="Pfam" id="PF01618"/>
    </source>
</evidence>
<evidence type="ECO:0000256" key="1">
    <source>
        <dbReference type="ARBA" id="ARBA00004651"/>
    </source>
</evidence>
<accession>A0A4R1F9Y4</accession>
<dbReference type="PANTHER" id="PTHR30625">
    <property type="entry name" value="PROTEIN TOLQ"/>
    <property type="match status" value="1"/>
</dbReference>
<dbReference type="EMBL" id="SMFQ01000002">
    <property type="protein sequence ID" value="TCJ88698.1"/>
    <property type="molecule type" value="Genomic_DNA"/>
</dbReference>
<evidence type="ECO:0000313" key="12">
    <source>
        <dbReference type="Proteomes" id="UP000294887"/>
    </source>
</evidence>
<keyword evidence="6 9" id="KW-1133">Transmembrane helix</keyword>
<proteinExistence type="inferred from homology"/>